<organism evidence="1 2">
    <name type="scientific">Chiloscyllium punctatum</name>
    <name type="common">Brownbanded bambooshark</name>
    <name type="synonym">Hemiscyllium punctatum</name>
    <dbReference type="NCBI Taxonomy" id="137246"/>
    <lineage>
        <taxon>Eukaryota</taxon>
        <taxon>Metazoa</taxon>
        <taxon>Chordata</taxon>
        <taxon>Craniata</taxon>
        <taxon>Vertebrata</taxon>
        <taxon>Chondrichthyes</taxon>
        <taxon>Elasmobranchii</taxon>
        <taxon>Galeomorphii</taxon>
        <taxon>Galeoidea</taxon>
        <taxon>Orectolobiformes</taxon>
        <taxon>Hemiscylliidae</taxon>
        <taxon>Chiloscyllium</taxon>
    </lineage>
</organism>
<evidence type="ECO:0000313" key="2">
    <source>
        <dbReference type="Proteomes" id="UP000287033"/>
    </source>
</evidence>
<dbReference type="Proteomes" id="UP000287033">
    <property type="component" value="Unassembled WGS sequence"/>
</dbReference>
<name>A0A401SWG8_CHIPU</name>
<reference evidence="1 2" key="1">
    <citation type="journal article" date="2018" name="Nat. Ecol. Evol.">
        <title>Shark genomes provide insights into elasmobranch evolution and the origin of vertebrates.</title>
        <authorList>
            <person name="Hara Y"/>
            <person name="Yamaguchi K"/>
            <person name="Onimaru K"/>
            <person name="Kadota M"/>
            <person name="Koyanagi M"/>
            <person name="Keeley SD"/>
            <person name="Tatsumi K"/>
            <person name="Tanaka K"/>
            <person name="Motone F"/>
            <person name="Kageyama Y"/>
            <person name="Nozu R"/>
            <person name="Adachi N"/>
            <person name="Nishimura O"/>
            <person name="Nakagawa R"/>
            <person name="Tanegashima C"/>
            <person name="Kiyatake I"/>
            <person name="Matsumoto R"/>
            <person name="Murakumo K"/>
            <person name="Nishida K"/>
            <person name="Terakita A"/>
            <person name="Kuratani S"/>
            <person name="Sato K"/>
            <person name="Hyodo S Kuraku.S."/>
        </authorList>
    </citation>
    <scope>NUCLEOTIDE SEQUENCE [LARGE SCALE GENOMIC DNA]</scope>
</reference>
<gene>
    <name evidence="1" type="ORF">chiPu_0013223</name>
</gene>
<protein>
    <submittedName>
        <fullName evidence="1">Uncharacterized protein</fullName>
    </submittedName>
</protein>
<keyword evidence="2" id="KW-1185">Reference proteome</keyword>
<dbReference type="EMBL" id="BEZZ01000628">
    <property type="protein sequence ID" value="GCC34747.1"/>
    <property type="molecule type" value="Genomic_DNA"/>
</dbReference>
<evidence type="ECO:0000313" key="1">
    <source>
        <dbReference type="EMBL" id="GCC34747.1"/>
    </source>
</evidence>
<accession>A0A401SWG8</accession>
<sequence>MGEGLWGWSYDHLDGIKTNPATKLKGRRVRGVGKDCFKDLGVANFFRNLLQTSALRRYSNFQYNVGEAQN</sequence>
<proteinExistence type="predicted"/>
<comment type="caution">
    <text evidence="1">The sequence shown here is derived from an EMBL/GenBank/DDBJ whole genome shotgun (WGS) entry which is preliminary data.</text>
</comment>
<dbReference type="AlphaFoldDB" id="A0A401SWG8"/>